<organism evidence="1">
    <name type="scientific">Fig closterovirus 1</name>
    <dbReference type="NCBI Taxonomy" id="2809010"/>
    <lineage>
        <taxon>Viruses</taxon>
        <taxon>Riboviria</taxon>
        <taxon>Orthornavirae</taxon>
        <taxon>Kitrinoviricota</taxon>
        <taxon>Alsuviricetes</taxon>
        <taxon>Martellivirales</taxon>
        <taxon>Closteroviridae</taxon>
        <taxon>Closterovirus</taxon>
    </lineage>
</organism>
<proteinExistence type="predicted"/>
<reference evidence="1" key="1">
    <citation type="submission" date="2021-01" db="EMBL/GenBank/DDBJ databases">
        <title>Figuring out RNA genome size: A New Fig closterovirus with the largest plant RNA virus sequence.</title>
        <authorList>
            <person name="Debat H."/>
            <person name="Bejerman N."/>
        </authorList>
    </citation>
    <scope>NUCLEOTIDE SEQUENCE</scope>
    <source>
        <strain evidence="1">Figclo</strain>
    </source>
</reference>
<protein>
    <submittedName>
        <fullName evidence="1">p26</fullName>
    </submittedName>
</protein>
<evidence type="ECO:0000313" key="1">
    <source>
        <dbReference type="EMBL" id="QSQ86315.1"/>
    </source>
</evidence>
<sequence length="230" mass="26443">MLLRMVMLLIILVYVTPVKTGECPYEVSFLNGTKLSYVVGSTQFKCSELETIEIKNLQHEACRVSLVNIISSMNEGFSTLIESTAQSGTLYYDISLVDGLTCLPDGLVEKSRYIEKFPECNSYILCGESLCKSQCSMTRDVHECELEKPYTVRWEEKLRSSCINENSRIYTSAYDDYRGLRISNSTSIFYTFRKRGTDRDLPTNHASHVWQRTILRIIINLIIYIYLDIS</sequence>
<dbReference type="EMBL" id="MW489855">
    <property type="protein sequence ID" value="QSQ86315.1"/>
    <property type="molecule type" value="Genomic_RNA"/>
</dbReference>
<name>A0A8A0XWC0_9CLOS</name>
<accession>A0A8A0XWC0</accession>